<name>A0A2A6C4P7_PRIPA</name>
<dbReference type="OrthoDB" id="5868254at2759"/>
<accession>A0A8R1YZU4</accession>
<accession>A0A2A6C4P7</accession>
<sequence>MLLFSLIVLSLISFVKSAAIPPKVILEGPRTIHDYNGIKIEVLEQVGMEPEYLDRVEKAIVDNFTTEKIRTGDAAMRISNAMERKFGGRWTVVLIEDPYLLYTTIPKRSTAHALFDVNGSGIFVGRDGWPKQPIEWKAAAING</sequence>
<dbReference type="EnsemblMetazoa" id="PPA40365.1">
    <property type="protein sequence ID" value="PPA40365.1"/>
    <property type="gene ID" value="WBGene00278734"/>
</dbReference>
<evidence type="ECO:0000313" key="2">
    <source>
        <dbReference type="Proteomes" id="UP000005239"/>
    </source>
</evidence>
<gene>
    <name evidence="1" type="primary">WBGene00278734</name>
</gene>
<protein>
    <submittedName>
        <fullName evidence="1">Uncharacterized protein</fullName>
    </submittedName>
</protein>
<dbReference type="Proteomes" id="UP000005239">
    <property type="component" value="Unassembled WGS sequence"/>
</dbReference>
<organism evidence="1 2">
    <name type="scientific">Pristionchus pacificus</name>
    <name type="common">Parasitic nematode worm</name>
    <dbReference type="NCBI Taxonomy" id="54126"/>
    <lineage>
        <taxon>Eukaryota</taxon>
        <taxon>Metazoa</taxon>
        <taxon>Ecdysozoa</taxon>
        <taxon>Nematoda</taxon>
        <taxon>Chromadorea</taxon>
        <taxon>Rhabditida</taxon>
        <taxon>Rhabditina</taxon>
        <taxon>Diplogasteromorpha</taxon>
        <taxon>Diplogasteroidea</taxon>
        <taxon>Neodiplogasteridae</taxon>
        <taxon>Pristionchus</taxon>
    </lineage>
</organism>
<evidence type="ECO:0000313" key="1">
    <source>
        <dbReference type="EnsemblMetazoa" id="PPA40365.1"/>
    </source>
</evidence>
<keyword evidence="2" id="KW-1185">Reference proteome</keyword>
<reference evidence="2" key="1">
    <citation type="journal article" date="2008" name="Nat. Genet.">
        <title>The Pristionchus pacificus genome provides a unique perspective on nematode lifestyle and parasitism.</title>
        <authorList>
            <person name="Dieterich C."/>
            <person name="Clifton S.W."/>
            <person name="Schuster L.N."/>
            <person name="Chinwalla A."/>
            <person name="Delehaunty K."/>
            <person name="Dinkelacker I."/>
            <person name="Fulton L."/>
            <person name="Fulton R."/>
            <person name="Godfrey J."/>
            <person name="Minx P."/>
            <person name="Mitreva M."/>
            <person name="Roeseler W."/>
            <person name="Tian H."/>
            <person name="Witte H."/>
            <person name="Yang S.P."/>
            <person name="Wilson R.K."/>
            <person name="Sommer R.J."/>
        </authorList>
    </citation>
    <scope>NUCLEOTIDE SEQUENCE [LARGE SCALE GENOMIC DNA]</scope>
    <source>
        <strain evidence="2">PS312</strain>
    </source>
</reference>
<proteinExistence type="predicted"/>
<dbReference type="AlphaFoldDB" id="A0A2A6C4P7"/>
<reference evidence="1" key="2">
    <citation type="submission" date="2022-06" db="UniProtKB">
        <authorList>
            <consortium name="EnsemblMetazoa"/>
        </authorList>
    </citation>
    <scope>IDENTIFICATION</scope>
    <source>
        <strain evidence="1">PS312</strain>
    </source>
</reference>